<keyword evidence="1" id="KW-0472">Membrane</keyword>
<organism evidence="2 3">
    <name type="scientific">Liquorilactobacillus capillatus DSM 19910</name>
    <dbReference type="NCBI Taxonomy" id="1423731"/>
    <lineage>
        <taxon>Bacteria</taxon>
        <taxon>Bacillati</taxon>
        <taxon>Bacillota</taxon>
        <taxon>Bacilli</taxon>
        <taxon>Lactobacillales</taxon>
        <taxon>Lactobacillaceae</taxon>
        <taxon>Liquorilactobacillus</taxon>
    </lineage>
</organism>
<keyword evidence="1" id="KW-0812">Transmembrane</keyword>
<sequence>MRSVAKESAGTKFWRAVYLGLIGGIISGFVKIGWEGLLPPRTTIRNLTNPPQELMQQMGIPYKITHAYFTYSGQHVPFVSLILHFGFSIVFAILYCWIAEYWLKVTFLQGTVYGFVIWIAFHIIILPALGTVPAPWMQPFDEHFSEFLGHLIWAWTFEICRHDFKARMKHLAVD</sequence>
<accession>A0A0R1MDM9</accession>
<dbReference type="STRING" id="1423731.FC81_GL000146"/>
<evidence type="ECO:0008006" key="4">
    <source>
        <dbReference type="Google" id="ProtNLM"/>
    </source>
</evidence>
<keyword evidence="1" id="KW-1133">Transmembrane helix</keyword>
<dbReference type="InterPro" id="IPR009898">
    <property type="entry name" value="DUF1440"/>
</dbReference>
<proteinExistence type="predicted"/>
<reference evidence="2 3" key="1">
    <citation type="journal article" date="2015" name="Genome Announc.">
        <title>Expanding the biotechnology potential of lactobacilli through comparative genomics of 213 strains and associated genera.</title>
        <authorList>
            <person name="Sun Z."/>
            <person name="Harris H.M."/>
            <person name="McCann A."/>
            <person name="Guo C."/>
            <person name="Argimon S."/>
            <person name="Zhang W."/>
            <person name="Yang X."/>
            <person name="Jeffery I.B."/>
            <person name="Cooney J.C."/>
            <person name="Kagawa T.F."/>
            <person name="Liu W."/>
            <person name="Song Y."/>
            <person name="Salvetti E."/>
            <person name="Wrobel A."/>
            <person name="Rasinkangas P."/>
            <person name="Parkhill J."/>
            <person name="Rea M.C."/>
            <person name="O'Sullivan O."/>
            <person name="Ritari J."/>
            <person name="Douillard F.P."/>
            <person name="Paul Ross R."/>
            <person name="Yang R."/>
            <person name="Briner A.E."/>
            <person name="Felis G.E."/>
            <person name="de Vos W.M."/>
            <person name="Barrangou R."/>
            <person name="Klaenhammer T.R."/>
            <person name="Caufield P.W."/>
            <person name="Cui Y."/>
            <person name="Zhang H."/>
            <person name="O'Toole P.W."/>
        </authorList>
    </citation>
    <scope>NUCLEOTIDE SEQUENCE [LARGE SCALE GENOMIC DNA]</scope>
    <source>
        <strain evidence="2 3">DSM 19910</strain>
    </source>
</reference>
<feature type="transmembrane region" description="Helical" evidence="1">
    <location>
        <begin position="110"/>
        <end position="130"/>
    </location>
</feature>
<gene>
    <name evidence="2" type="ORF">FC81_GL000146</name>
</gene>
<dbReference type="Proteomes" id="UP000051621">
    <property type="component" value="Unassembled WGS sequence"/>
</dbReference>
<dbReference type="Pfam" id="PF07274">
    <property type="entry name" value="DUF1440"/>
    <property type="match status" value="1"/>
</dbReference>
<dbReference type="OrthoDB" id="1629003at2"/>
<keyword evidence="3" id="KW-1185">Reference proteome</keyword>
<dbReference type="EMBL" id="AZEF01000006">
    <property type="protein sequence ID" value="KRL03146.1"/>
    <property type="molecule type" value="Genomic_DNA"/>
</dbReference>
<dbReference type="AlphaFoldDB" id="A0A0R1MDM9"/>
<feature type="transmembrane region" description="Helical" evidence="1">
    <location>
        <begin position="12"/>
        <end position="34"/>
    </location>
</feature>
<evidence type="ECO:0000313" key="3">
    <source>
        <dbReference type="Proteomes" id="UP000051621"/>
    </source>
</evidence>
<feature type="transmembrane region" description="Helical" evidence="1">
    <location>
        <begin position="78"/>
        <end position="98"/>
    </location>
</feature>
<comment type="caution">
    <text evidence="2">The sequence shown here is derived from an EMBL/GenBank/DDBJ whole genome shotgun (WGS) entry which is preliminary data.</text>
</comment>
<evidence type="ECO:0000313" key="2">
    <source>
        <dbReference type="EMBL" id="KRL03146.1"/>
    </source>
</evidence>
<name>A0A0R1MDM9_9LACO</name>
<dbReference type="PATRIC" id="fig|1423731.3.peg.152"/>
<evidence type="ECO:0000256" key="1">
    <source>
        <dbReference type="SAM" id="Phobius"/>
    </source>
</evidence>
<protein>
    <recommendedName>
        <fullName evidence="4">Periplasmic secreted protein</fullName>
    </recommendedName>
</protein>
<dbReference type="RefSeq" id="WP_057741990.1">
    <property type="nucleotide sequence ID" value="NZ_AZEF01000006.1"/>
</dbReference>